<name>A0A0D8JAY5_9BACT</name>
<feature type="signal peptide" evidence="1">
    <location>
        <begin position="1"/>
        <end position="19"/>
    </location>
</feature>
<dbReference type="OrthoDB" id="9808953at2"/>
<evidence type="ECO:0000313" key="2">
    <source>
        <dbReference type="EMBL" id="KJF44160.1"/>
    </source>
</evidence>
<dbReference type="PATRIC" id="fig|1544798.3.peg.228"/>
<dbReference type="Proteomes" id="UP000032544">
    <property type="component" value="Unassembled WGS sequence"/>
</dbReference>
<evidence type="ECO:0000256" key="1">
    <source>
        <dbReference type="SAM" id="SignalP"/>
    </source>
</evidence>
<proteinExistence type="predicted"/>
<organism evidence="2 3">
    <name type="scientific">Draconibacterium sediminis</name>
    <dbReference type="NCBI Taxonomy" id="1544798"/>
    <lineage>
        <taxon>Bacteria</taxon>
        <taxon>Pseudomonadati</taxon>
        <taxon>Bacteroidota</taxon>
        <taxon>Bacteroidia</taxon>
        <taxon>Marinilabiliales</taxon>
        <taxon>Prolixibacteraceae</taxon>
        <taxon>Draconibacterium</taxon>
    </lineage>
</organism>
<feature type="chain" id="PRO_5002330861" evidence="1">
    <location>
        <begin position="20"/>
        <end position="623"/>
    </location>
</feature>
<evidence type="ECO:0000313" key="3">
    <source>
        <dbReference type="Proteomes" id="UP000032544"/>
    </source>
</evidence>
<comment type="caution">
    <text evidence="2">The sequence shown here is derived from an EMBL/GenBank/DDBJ whole genome shotgun (WGS) entry which is preliminary data.</text>
</comment>
<gene>
    <name evidence="2" type="ORF">LH29_01125</name>
</gene>
<protein>
    <submittedName>
        <fullName evidence="2">Uncharacterized protein</fullName>
    </submittedName>
</protein>
<keyword evidence="1" id="KW-0732">Signal</keyword>
<dbReference type="AlphaFoldDB" id="A0A0D8JAY5"/>
<keyword evidence="3" id="KW-1185">Reference proteome</keyword>
<accession>A0A0D8JAY5</accession>
<dbReference type="EMBL" id="JRHC01000001">
    <property type="protein sequence ID" value="KJF44160.1"/>
    <property type="molecule type" value="Genomic_DNA"/>
</dbReference>
<dbReference type="RefSeq" id="WP_045025724.1">
    <property type="nucleotide sequence ID" value="NZ_JRHC01000001.1"/>
</dbReference>
<reference evidence="2 3" key="1">
    <citation type="submission" date="2014-09" db="EMBL/GenBank/DDBJ databases">
        <title>Draft Genome Sequence of Draconibacterium sp. JN14CK-3.</title>
        <authorList>
            <person name="Dong C."/>
            <person name="Lai Q."/>
            <person name="Shao Z."/>
        </authorList>
    </citation>
    <scope>NUCLEOTIDE SEQUENCE [LARGE SCALE GENOMIC DNA]</scope>
    <source>
        <strain evidence="2 3">JN14CK-3</strain>
    </source>
</reference>
<sequence>MRKLRILLILLILSSGAFGQRAFNQSVVVSGSTETTDHSSLSNLSFDKSGHTGFAGLDTSNTFTKNQFVPYTIYGASWNRNNSVPTMAALYEKIELLDGSSDSYIKNIVLTGNSLNFTGVDSAFNSMVGNIANLSVANVFTQDISVPTETYGSSWNGNNSVPTKNALYDKIENLTLNMSSGTVTSITAGNGMDFSSITTSGLVTLGTPSTITSTSVNSVTTASHSHQIDLTGLTITESQISDLQSYLTEEIDNSITNEIQTIDVFQLNGTDLELSLENDGEAKKIVDLSGLSGDSSLWTEDTYGIDYNNTGNVGIGQNSLEYTQLIIKGDNTETGLYVSSSSGTGLWVSSSGVAEAGLFFATDTYGTGVSANGGARDFIATGSGLWQTKERTSSPSTPLTEYGAFYGKDDGKFYYMNDSGTEYDLTDGGGTVNYGASTEIPLTNTTVDGFIYNSGFKLHATGTLYVPHTVRVKDAYAIENEWGSSEFGAGVSGLWVHTSGDLMFTDNTDVDHNLLATGSTWNYGVQIVTTAWNVDNGLNATITLSANTSIAFSNLEAGMTGNLTVSNAATAYTITFTGYTVVIAPYLDFTGDAITMSGNSTIDILSWYYDGTRIIVNGTLDYQ</sequence>